<reference evidence="1" key="1">
    <citation type="submission" date="2023-03" db="UniProtKB">
        <authorList>
            <consortium name="EnsemblPlants"/>
        </authorList>
    </citation>
    <scope>IDENTIFICATION</scope>
</reference>
<evidence type="ECO:0000313" key="1">
    <source>
        <dbReference type="EnsemblPlants" id="MELO3C029656.2.1"/>
    </source>
</evidence>
<dbReference type="EnsemblPlants" id="MELO3C029656.2.1">
    <property type="protein sequence ID" value="MELO3C029656.2.1"/>
    <property type="gene ID" value="MELO3C029656.2"/>
</dbReference>
<dbReference type="AlphaFoldDB" id="A0A9I9E6Z0"/>
<name>A0A9I9E6Z0_CUCME</name>
<dbReference type="Gramene" id="MELO3C029656.2.1">
    <property type="protein sequence ID" value="MELO3C029656.2.1"/>
    <property type="gene ID" value="MELO3C029656.2"/>
</dbReference>
<protein>
    <submittedName>
        <fullName evidence="1">Uncharacterized protein</fullName>
    </submittedName>
</protein>
<accession>A0A9I9E6Z0</accession>
<sequence length="102" mass="11420">MSLAIQKPTHACRSFTHQPSLPPTLDPPLPLFLHSHRRRRIHLSPTATVAAPFSFHVRCKPFNSCPQPETHAFRSAIPTPQNPIKLISLSSLKPFAVRRSTP</sequence>
<proteinExistence type="predicted"/>
<organism evidence="1">
    <name type="scientific">Cucumis melo</name>
    <name type="common">Muskmelon</name>
    <dbReference type="NCBI Taxonomy" id="3656"/>
    <lineage>
        <taxon>Eukaryota</taxon>
        <taxon>Viridiplantae</taxon>
        <taxon>Streptophyta</taxon>
        <taxon>Embryophyta</taxon>
        <taxon>Tracheophyta</taxon>
        <taxon>Spermatophyta</taxon>
        <taxon>Magnoliopsida</taxon>
        <taxon>eudicotyledons</taxon>
        <taxon>Gunneridae</taxon>
        <taxon>Pentapetalae</taxon>
        <taxon>rosids</taxon>
        <taxon>fabids</taxon>
        <taxon>Cucurbitales</taxon>
        <taxon>Cucurbitaceae</taxon>
        <taxon>Benincaseae</taxon>
        <taxon>Cucumis</taxon>
    </lineage>
</organism>